<dbReference type="PANTHER" id="PTHR47791">
    <property type="entry name" value="MEIOTICALLY UP-REGULATED GENE 191 PROTEIN"/>
    <property type="match status" value="1"/>
</dbReference>
<keyword evidence="1" id="KW-0732">Signal</keyword>
<keyword evidence="3" id="KW-1185">Reference proteome</keyword>
<dbReference type="Gene3D" id="1.50.10.20">
    <property type="match status" value="1"/>
</dbReference>
<dbReference type="InterPro" id="IPR053169">
    <property type="entry name" value="MUG_Protein"/>
</dbReference>
<dbReference type="Proteomes" id="UP001447188">
    <property type="component" value="Unassembled WGS sequence"/>
</dbReference>
<dbReference type="SUPFAM" id="SSF48208">
    <property type="entry name" value="Six-hairpin glycosidases"/>
    <property type="match status" value="1"/>
</dbReference>
<dbReference type="EMBL" id="JBBBZM010000121">
    <property type="protein sequence ID" value="KAL0633574.1"/>
    <property type="molecule type" value="Genomic_DNA"/>
</dbReference>
<feature type="chain" id="PRO_5046972094" description="Glycoside hydrolase family 76 protein" evidence="1">
    <location>
        <begin position="23"/>
        <end position="387"/>
    </location>
</feature>
<dbReference type="Pfam" id="PF03663">
    <property type="entry name" value="Glyco_hydro_76"/>
    <property type="match status" value="1"/>
</dbReference>
<comment type="caution">
    <text evidence="2">The sequence shown here is derived from an EMBL/GenBank/DDBJ whole genome shotgun (WGS) entry which is preliminary data.</text>
</comment>
<dbReference type="PANTHER" id="PTHR47791:SF3">
    <property type="entry name" value="MEIOTICALLY UP-REGULATED GENE 191 PROTEIN"/>
    <property type="match status" value="1"/>
</dbReference>
<name>A0ABR3GCA0_9PEZI</name>
<dbReference type="InterPro" id="IPR005198">
    <property type="entry name" value="Glyco_hydro_76"/>
</dbReference>
<reference evidence="2 3" key="1">
    <citation type="submission" date="2024-02" db="EMBL/GenBank/DDBJ databases">
        <title>Discinaceae phylogenomics.</title>
        <authorList>
            <person name="Dirks A.C."/>
            <person name="James T.Y."/>
        </authorList>
    </citation>
    <scope>NUCLEOTIDE SEQUENCE [LARGE SCALE GENOMIC DNA]</scope>
    <source>
        <strain evidence="2 3">ACD0624</strain>
    </source>
</reference>
<sequence length="387" mass="43585">MFYPNFVWSLLAITPFLQVVDAGIARNLEGKLVRVMTPLGVTQVRHRSARAMSENALVREGVRLTSGFWDYFWDPDYQHFRTTRKGSETVGEWNGYTLWPYIIGVEALLEAEVARPGQFANEITAAFAGVEKFFSVEYNAYTAWVYFPGNSDIYYDDNAQVVIALLRASEIPTVSNAKYLSRAKKVTDFLLTGWDATNGGMKWHVEMATRNACSTSLTAVAVLKLARMGQRTSGKTRNELIAFARTAVQWILNELQLDSGLIVDGVGGGPTYTYNTGITLHALCLLQEVSPSPDLAAKAQRLVEAALNRSKSLFDTTVANTEYRYWWDFTFFLHLLFEGLTEYTRVFGASNQATVAKIRTELTRHTAYMQKYIKDDNDGLYVLRRSA</sequence>
<proteinExistence type="predicted"/>
<evidence type="ECO:0000313" key="3">
    <source>
        <dbReference type="Proteomes" id="UP001447188"/>
    </source>
</evidence>
<gene>
    <name evidence="2" type="ORF">Q9L58_007534</name>
</gene>
<accession>A0ABR3GCA0</accession>
<evidence type="ECO:0008006" key="4">
    <source>
        <dbReference type="Google" id="ProtNLM"/>
    </source>
</evidence>
<evidence type="ECO:0000256" key="1">
    <source>
        <dbReference type="SAM" id="SignalP"/>
    </source>
</evidence>
<protein>
    <recommendedName>
        <fullName evidence="4">Glycoside hydrolase family 76 protein</fullName>
    </recommendedName>
</protein>
<organism evidence="2 3">
    <name type="scientific">Discina gigas</name>
    <dbReference type="NCBI Taxonomy" id="1032678"/>
    <lineage>
        <taxon>Eukaryota</taxon>
        <taxon>Fungi</taxon>
        <taxon>Dikarya</taxon>
        <taxon>Ascomycota</taxon>
        <taxon>Pezizomycotina</taxon>
        <taxon>Pezizomycetes</taxon>
        <taxon>Pezizales</taxon>
        <taxon>Discinaceae</taxon>
        <taxon>Discina</taxon>
    </lineage>
</organism>
<dbReference type="InterPro" id="IPR008928">
    <property type="entry name" value="6-hairpin_glycosidase_sf"/>
</dbReference>
<feature type="signal peptide" evidence="1">
    <location>
        <begin position="1"/>
        <end position="22"/>
    </location>
</feature>
<evidence type="ECO:0000313" key="2">
    <source>
        <dbReference type="EMBL" id="KAL0633574.1"/>
    </source>
</evidence>